<keyword evidence="6 9" id="KW-0560">Oxidoreductase</keyword>
<dbReference type="EMBL" id="DPRK01000085">
    <property type="protein sequence ID" value="HCY80985.1"/>
    <property type="molecule type" value="Genomic_DNA"/>
</dbReference>
<evidence type="ECO:0000256" key="7">
    <source>
        <dbReference type="ARBA" id="ARBA00032024"/>
    </source>
</evidence>
<dbReference type="InterPro" id="IPR013752">
    <property type="entry name" value="KPA_reductase"/>
</dbReference>
<protein>
    <recommendedName>
        <fullName evidence="4 9">2-dehydropantoate 2-reductase</fullName>
        <ecNumber evidence="3 9">1.1.1.169</ecNumber>
    </recommendedName>
    <alternativeName>
        <fullName evidence="7 9">Ketopantoate reductase</fullName>
    </alternativeName>
</protein>
<comment type="function">
    <text evidence="9">Catalyzes the NADPH-dependent reduction of ketopantoate into pantoic acid.</text>
</comment>
<reference evidence="12 13" key="1">
    <citation type="journal article" date="2018" name="Nat. Biotechnol.">
        <title>A standardized bacterial taxonomy based on genome phylogeny substantially revises the tree of life.</title>
        <authorList>
            <person name="Parks D.H."/>
            <person name="Chuvochina M."/>
            <person name="Waite D.W."/>
            <person name="Rinke C."/>
            <person name="Skarshewski A."/>
            <person name="Chaumeil P.A."/>
            <person name="Hugenholtz P."/>
        </authorList>
    </citation>
    <scope>NUCLEOTIDE SEQUENCE [LARGE SCALE GENOMIC DNA]</scope>
    <source>
        <strain evidence="12">UBA10227</strain>
    </source>
</reference>
<dbReference type="InterPro" id="IPR013328">
    <property type="entry name" value="6PGD_dom2"/>
</dbReference>
<keyword evidence="5 9" id="KW-0521">NADP</keyword>
<evidence type="ECO:0000256" key="6">
    <source>
        <dbReference type="ARBA" id="ARBA00023002"/>
    </source>
</evidence>
<dbReference type="GO" id="GO:0015940">
    <property type="term" value="P:pantothenate biosynthetic process"/>
    <property type="evidence" value="ECO:0007669"/>
    <property type="project" value="UniProtKB-UniPathway"/>
</dbReference>
<evidence type="ECO:0000256" key="5">
    <source>
        <dbReference type="ARBA" id="ARBA00022857"/>
    </source>
</evidence>
<dbReference type="SUPFAM" id="SSF51735">
    <property type="entry name" value="NAD(P)-binding Rossmann-fold domains"/>
    <property type="match status" value="1"/>
</dbReference>
<dbReference type="AlphaFoldDB" id="A0A3D6BSG6"/>
<evidence type="ECO:0000259" key="10">
    <source>
        <dbReference type="Pfam" id="PF02558"/>
    </source>
</evidence>
<dbReference type="Pfam" id="PF02558">
    <property type="entry name" value="ApbA"/>
    <property type="match status" value="1"/>
</dbReference>
<sequence>MKIGILGIGGIGGFVGASLAKYYKNNPSEIEIVFICRGKIKAAIESDGLVYTSKGITETVFPHLVSDDPRQIGKLDFLLVTTKSYSLIDAIKNYQECLDQNSTIVTLQNMVNAKELIEGSIDSKFNILEGCIYVASNINSPGHVTHLGGPGKILIGGNEYNKAYQSFVNTLLLAGVDITFLEDIHSILWKKYLFVAPVAAVTTAYDVTFGELLENTSLQQILREMMCELQKLALAKGVELSYGDIETSVNLLTKFPYEAKSSLQLDYENSKPNEKQYLVDYVIEECKKEGIYCPVYNQTNKLMIWQ</sequence>
<dbReference type="GO" id="GO:0005737">
    <property type="term" value="C:cytoplasm"/>
    <property type="evidence" value="ECO:0007669"/>
    <property type="project" value="TreeGrafter"/>
</dbReference>
<evidence type="ECO:0000313" key="13">
    <source>
        <dbReference type="Proteomes" id="UP000263268"/>
    </source>
</evidence>
<dbReference type="UniPathway" id="UPA00028">
    <property type="reaction ID" value="UER00004"/>
</dbReference>
<dbReference type="InterPro" id="IPR051402">
    <property type="entry name" value="KPR-Related"/>
</dbReference>
<comment type="caution">
    <text evidence="12">The sequence shown here is derived from an EMBL/GenBank/DDBJ whole genome shotgun (WGS) entry which is preliminary data.</text>
</comment>
<dbReference type="Gene3D" id="1.10.1040.10">
    <property type="entry name" value="N-(1-d-carboxylethyl)-l-norvaline Dehydrogenase, domain 2"/>
    <property type="match status" value="1"/>
</dbReference>
<feature type="domain" description="Ketopantoate reductase C-terminal" evidence="11">
    <location>
        <begin position="183"/>
        <end position="297"/>
    </location>
</feature>
<dbReference type="GO" id="GO:0008677">
    <property type="term" value="F:2-dehydropantoate 2-reductase activity"/>
    <property type="evidence" value="ECO:0007669"/>
    <property type="project" value="UniProtKB-EC"/>
</dbReference>
<dbReference type="EC" id="1.1.1.169" evidence="3 9"/>
<name>A0A3D6BSG6_9FLAO</name>
<organism evidence="12 13">
    <name type="scientific">Xanthomarina gelatinilytica</name>
    <dbReference type="NCBI Taxonomy" id="1137281"/>
    <lineage>
        <taxon>Bacteria</taxon>
        <taxon>Pseudomonadati</taxon>
        <taxon>Bacteroidota</taxon>
        <taxon>Flavobacteriia</taxon>
        <taxon>Flavobacteriales</taxon>
        <taxon>Flavobacteriaceae</taxon>
        <taxon>Xanthomarina</taxon>
    </lineage>
</organism>
<dbReference type="PANTHER" id="PTHR21708">
    <property type="entry name" value="PROBABLE 2-DEHYDROPANTOATE 2-REDUCTASE"/>
    <property type="match status" value="1"/>
</dbReference>
<evidence type="ECO:0000256" key="3">
    <source>
        <dbReference type="ARBA" id="ARBA00013014"/>
    </source>
</evidence>
<evidence type="ECO:0000259" key="11">
    <source>
        <dbReference type="Pfam" id="PF08546"/>
    </source>
</evidence>
<dbReference type="Pfam" id="PF08546">
    <property type="entry name" value="ApbA_C"/>
    <property type="match status" value="1"/>
</dbReference>
<dbReference type="InterPro" id="IPR008927">
    <property type="entry name" value="6-PGluconate_DH-like_C_sf"/>
</dbReference>
<comment type="catalytic activity">
    <reaction evidence="8 9">
        <text>(R)-pantoate + NADP(+) = 2-dehydropantoate + NADPH + H(+)</text>
        <dbReference type="Rhea" id="RHEA:16233"/>
        <dbReference type="ChEBI" id="CHEBI:11561"/>
        <dbReference type="ChEBI" id="CHEBI:15378"/>
        <dbReference type="ChEBI" id="CHEBI:15980"/>
        <dbReference type="ChEBI" id="CHEBI:57783"/>
        <dbReference type="ChEBI" id="CHEBI:58349"/>
        <dbReference type="EC" id="1.1.1.169"/>
    </reaction>
</comment>
<dbReference type="NCBIfam" id="TIGR00745">
    <property type="entry name" value="apbA_panE"/>
    <property type="match status" value="1"/>
</dbReference>
<comment type="similarity">
    <text evidence="2 9">Belongs to the ketopantoate reductase family.</text>
</comment>
<keyword evidence="9" id="KW-0566">Pantothenate biosynthesis</keyword>
<dbReference type="PANTHER" id="PTHR21708:SF26">
    <property type="entry name" value="2-DEHYDROPANTOATE 2-REDUCTASE"/>
    <property type="match status" value="1"/>
</dbReference>
<proteinExistence type="inferred from homology"/>
<evidence type="ECO:0000256" key="4">
    <source>
        <dbReference type="ARBA" id="ARBA00019465"/>
    </source>
</evidence>
<evidence type="ECO:0000256" key="9">
    <source>
        <dbReference type="RuleBase" id="RU362068"/>
    </source>
</evidence>
<dbReference type="SUPFAM" id="SSF48179">
    <property type="entry name" value="6-phosphogluconate dehydrogenase C-terminal domain-like"/>
    <property type="match status" value="1"/>
</dbReference>
<evidence type="ECO:0000256" key="2">
    <source>
        <dbReference type="ARBA" id="ARBA00007870"/>
    </source>
</evidence>
<dbReference type="Gene3D" id="3.40.50.720">
    <property type="entry name" value="NAD(P)-binding Rossmann-like Domain"/>
    <property type="match status" value="1"/>
</dbReference>
<dbReference type="InterPro" id="IPR003710">
    <property type="entry name" value="ApbA"/>
</dbReference>
<comment type="pathway">
    <text evidence="1 9">Cofactor biosynthesis; (R)-pantothenate biosynthesis; (R)-pantoate from 3-methyl-2-oxobutanoate: step 2/2.</text>
</comment>
<evidence type="ECO:0000256" key="8">
    <source>
        <dbReference type="ARBA" id="ARBA00048793"/>
    </source>
</evidence>
<dbReference type="Proteomes" id="UP000263268">
    <property type="component" value="Unassembled WGS sequence"/>
</dbReference>
<accession>A0A3D6BSG6</accession>
<feature type="domain" description="Ketopantoate reductase N-terminal" evidence="10">
    <location>
        <begin position="3"/>
        <end position="156"/>
    </location>
</feature>
<gene>
    <name evidence="12" type="ORF">DHV22_04940</name>
</gene>
<evidence type="ECO:0000256" key="1">
    <source>
        <dbReference type="ARBA" id="ARBA00004994"/>
    </source>
</evidence>
<evidence type="ECO:0000313" key="12">
    <source>
        <dbReference type="EMBL" id="HCY80985.1"/>
    </source>
</evidence>
<dbReference type="InterPro" id="IPR036291">
    <property type="entry name" value="NAD(P)-bd_dom_sf"/>
</dbReference>
<dbReference type="InterPro" id="IPR013332">
    <property type="entry name" value="KPR_N"/>
</dbReference>